<reference evidence="3" key="2">
    <citation type="submission" date="2023-05" db="EMBL/GenBank/DDBJ databases">
        <authorList>
            <consortium name="Lawrence Berkeley National Laboratory"/>
            <person name="Steindorff A."/>
            <person name="Hensen N."/>
            <person name="Bonometti L."/>
            <person name="Westerberg I."/>
            <person name="Brannstrom I.O."/>
            <person name="Guillou S."/>
            <person name="Cros-Aarteil S."/>
            <person name="Calhoun S."/>
            <person name="Haridas S."/>
            <person name="Kuo A."/>
            <person name="Mondo S."/>
            <person name="Pangilinan J."/>
            <person name="Riley R."/>
            <person name="Labutti K."/>
            <person name="Andreopoulos B."/>
            <person name="Lipzen A."/>
            <person name="Chen C."/>
            <person name="Yanf M."/>
            <person name="Daum C."/>
            <person name="Ng V."/>
            <person name="Clum A."/>
            <person name="Ohm R."/>
            <person name="Martin F."/>
            <person name="Silar P."/>
            <person name="Natvig D."/>
            <person name="Lalanne C."/>
            <person name="Gautier V."/>
            <person name="Ament-Velasquez S.L."/>
            <person name="Kruys A."/>
            <person name="Hutchinson M.I."/>
            <person name="Powell A.J."/>
            <person name="Barry K."/>
            <person name="Miller A.N."/>
            <person name="Grigoriev I.V."/>
            <person name="Debuchy R."/>
            <person name="Gladieux P."/>
            <person name="Thoren M.H."/>
            <person name="Johannesson H."/>
        </authorList>
    </citation>
    <scope>NUCLEOTIDE SEQUENCE</scope>
    <source>
        <strain evidence="3">PSN293</strain>
    </source>
</reference>
<dbReference type="PROSITE" id="PS51184">
    <property type="entry name" value="JMJC"/>
    <property type="match status" value="1"/>
</dbReference>
<dbReference type="Proteomes" id="UP001301769">
    <property type="component" value="Unassembled WGS sequence"/>
</dbReference>
<proteinExistence type="predicted"/>
<dbReference type="SUPFAM" id="SSF51197">
    <property type="entry name" value="Clavaminate synthase-like"/>
    <property type="match status" value="1"/>
</dbReference>
<evidence type="ECO:0000256" key="1">
    <source>
        <dbReference type="SAM" id="MobiDB-lite"/>
    </source>
</evidence>
<organism evidence="3 4">
    <name type="scientific">Rhypophila decipiens</name>
    <dbReference type="NCBI Taxonomy" id="261697"/>
    <lineage>
        <taxon>Eukaryota</taxon>
        <taxon>Fungi</taxon>
        <taxon>Dikarya</taxon>
        <taxon>Ascomycota</taxon>
        <taxon>Pezizomycotina</taxon>
        <taxon>Sordariomycetes</taxon>
        <taxon>Sordariomycetidae</taxon>
        <taxon>Sordariales</taxon>
        <taxon>Naviculisporaceae</taxon>
        <taxon>Rhypophila</taxon>
    </lineage>
</organism>
<feature type="region of interest" description="Disordered" evidence="1">
    <location>
        <begin position="324"/>
        <end position="355"/>
    </location>
</feature>
<evidence type="ECO:0000313" key="4">
    <source>
        <dbReference type="Proteomes" id="UP001301769"/>
    </source>
</evidence>
<accession>A0AAN7B4P4</accession>
<evidence type="ECO:0000259" key="2">
    <source>
        <dbReference type="PROSITE" id="PS51184"/>
    </source>
</evidence>
<feature type="domain" description="JmjC" evidence="2">
    <location>
        <begin position="117"/>
        <end position="257"/>
    </location>
</feature>
<evidence type="ECO:0000313" key="3">
    <source>
        <dbReference type="EMBL" id="KAK4209902.1"/>
    </source>
</evidence>
<sequence>MFHVDLPVIVSEGVAAEYAVEEERPIETFFKWQEDHDRTLSVQVPSNLTSNNSYKVHTLKQVKDTFLYNDKQNNNDPEDEDFKNKTPWNVLDTQNPVPGTYPRFIQHHRCQLLHSIKSAVLGGMTAQRMEVTTATVASWKDNVDWTLLSEGGNLTGPHMDAHGLDTWITVQEGAFGFGWMARPTPKEYLDWMQDPLRRTQSDKWRYLVLKPGQTVFFPGGLIHWVFRIKGYQTLATGGHNIRWNALEHWLDTMALQKQYEDTCNEEQDRINLFCDHVKHFIQKRIKQGTLEQVFGESVLIWGSENRRSPIDHANRIIEMIDDPEQPWNAAKKGKKAREGAVKAQRASAAANSKRR</sequence>
<dbReference type="Gene3D" id="2.60.120.650">
    <property type="entry name" value="Cupin"/>
    <property type="match status" value="1"/>
</dbReference>
<protein>
    <recommendedName>
        <fullName evidence="2">JmjC domain-containing protein</fullName>
    </recommendedName>
</protein>
<comment type="caution">
    <text evidence="3">The sequence shown here is derived from an EMBL/GenBank/DDBJ whole genome shotgun (WGS) entry which is preliminary data.</text>
</comment>
<name>A0AAN7B4P4_9PEZI</name>
<dbReference type="EMBL" id="MU858190">
    <property type="protein sequence ID" value="KAK4209902.1"/>
    <property type="molecule type" value="Genomic_DNA"/>
</dbReference>
<dbReference type="AlphaFoldDB" id="A0AAN7B4P4"/>
<dbReference type="InterPro" id="IPR003347">
    <property type="entry name" value="JmjC_dom"/>
</dbReference>
<gene>
    <name evidence="3" type="ORF">QBC37DRAFT_323096</name>
</gene>
<keyword evidence="4" id="KW-1185">Reference proteome</keyword>
<reference evidence="3" key="1">
    <citation type="journal article" date="2023" name="Mol. Phylogenet. Evol.">
        <title>Genome-scale phylogeny and comparative genomics of the fungal order Sordariales.</title>
        <authorList>
            <person name="Hensen N."/>
            <person name="Bonometti L."/>
            <person name="Westerberg I."/>
            <person name="Brannstrom I.O."/>
            <person name="Guillou S."/>
            <person name="Cros-Aarteil S."/>
            <person name="Calhoun S."/>
            <person name="Haridas S."/>
            <person name="Kuo A."/>
            <person name="Mondo S."/>
            <person name="Pangilinan J."/>
            <person name="Riley R."/>
            <person name="LaButti K."/>
            <person name="Andreopoulos B."/>
            <person name="Lipzen A."/>
            <person name="Chen C."/>
            <person name="Yan M."/>
            <person name="Daum C."/>
            <person name="Ng V."/>
            <person name="Clum A."/>
            <person name="Steindorff A."/>
            <person name="Ohm R.A."/>
            <person name="Martin F."/>
            <person name="Silar P."/>
            <person name="Natvig D.O."/>
            <person name="Lalanne C."/>
            <person name="Gautier V."/>
            <person name="Ament-Velasquez S.L."/>
            <person name="Kruys A."/>
            <person name="Hutchinson M.I."/>
            <person name="Powell A.J."/>
            <person name="Barry K."/>
            <person name="Miller A.N."/>
            <person name="Grigoriev I.V."/>
            <person name="Debuchy R."/>
            <person name="Gladieux P."/>
            <person name="Hiltunen Thoren M."/>
            <person name="Johannesson H."/>
        </authorList>
    </citation>
    <scope>NUCLEOTIDE SEQUENCE</scope>
    <source>
        <strain evidence="3">PSN293</strain>
    </source>
</reference>
<feature type="region of interest" description="Disordered" evidence="1">
    <location>
        <begin position="69"/>
        <end position="88"/>
    </location>
</feature>